<protein>
    <submittedName>
        <fullName evidence="3">Uncharacterized protein</fullName>
    </submittedName>
</protein>
<sequence length="305" mass="33332">MRDRPKSGTRRPYQQRPRPAAASAAAPPATPVWKRVLGKPVVWLVTLLLAATAAYFSDYVKSFFGALLPVDEAEEASGRAPVEVRDVHYLNLNSAYFLSRPPSEEDIAGWDRKAGPPSAEWLERQGEVPLDVARWEVTLEGRRTSEVVVTDMRPKLVAPCEPPLDGSLVETPAQGAGDKFRFGVAVDRPNPVMMTIGGGTAPFPYFEQKTIRLPKGEKNVVTVEATTSGPHCRWTIEVDYIADGKRGQMSVTAPGGKPFEVTGHLDPARYSSVFLAALRKCPQPYRRVSGAEYAEIQAGTKPECG</sequence>
<proteinExistence type="predicted"/>
<dbReference type="EMBL" id="PVTF01000007">
    <property type="protein sequence ID" value="PRY39709.1"/>
    <property type="molecule type" value="Genomic_DNA"/>
</dbReference>
<feature type="region of interest" description="Disordered" evidence="1">
    <location>
        <begin position="1"/>
        <end position="26"/>
    </location>
</feature>
<evidence type="ECO:0000313" key="4">
    <source>
        <dbReference type="Proteomes" id="UP000239494"/>
    </source>
</evidence>
<reference evidence="3 4" key="1">
    <citation type="submission" date="2018-03" db="EMBL/GenBank/DDBJ databases">
        <title>Genomic Encyclopedia of Archaeal and Bacterial Type Strains, Phase II (KMG-II): from individual species to whole genera.</title>
        <authorList>
            <person name="Goeker M."/>
        </authorList>
    </citation>
    <scope>NUCLEOTIDE SEQUENCE [LARGE SCALE GENOMIC DNA]</scope>
    <source>
        <strain evidence="3 4">DSM 44720</strain>
    </source>
</reference>
<evidence type="ECO:0000256" key="1">
    <source>
        <dbReference type="SAM" id="MobiDB-lite"/>
    </source>
</evidence>
<organism evidence="3 4">
    <name type="scientific">Umezawaea tangerina</name>
    <dbReference type="NCBI Taxonomy" id="84725"/>
    <lineage>
        <taxon>Bacteria</taxon>
        <taxon>Bacillati</taxon>
        <taxon>Actinomycetota</taxon>
        <taxon>Actinomycetes</taxon>
        <taxon>Pseudonocardiales</taxon>
        <taxon>Pseudonocardiaceae</taxon>
        <taxon>Umezawaea</taxon>
    </lineage>
</organism>
<evidence type="ECO:0000313" key="3">
    <source>
        <dbReference type="EMBL" id="PRY39709.1"/>
    </source>
</evidence>
<keyword evidence="4" id="KW-1185">Reference proteome</keyword>
<evidence type="ECO:0000256" key="2">
    <source>
        <dbReference type="SAM" id="Phobius"/>
    </source>
</evidence>
<keyword evidence="2" id="KW-0472">Membrane</keyword>
<keyword evidence="2" id="KW-1133">Transmembrane helix</keyword>
<feature type="compositionally biased region" description="Low complexity" evidence="1">
    <location>
        <begin position="10"/>
        <end position="26"/>
    </location>
</feature>
<gene>
    <name evidence="3" type="ORF">CLV43_107296</name>
</gene>
<feature type="transmembrane region" description="Helical" evidence="2">
    <location>
        <begin position="41"/>
        <end position="57"/>
    </location>
</feature>
<comment type="caution">
    <text evidence="3">The sequence shown here is derived from an EMBL/GenBank/DDBJ whole genome shotgun (WGS) entry which is preliminary data.</text>
</comment>
<name>A0A2T0T244_9PSEU</name>
<accession>A0A2T0T244</accession>
<keyword evidence="2" id="KW-0812">Transmembrane</keyword>
<dbReference type="Proteomes" id="UP000239494">
    <property type="component" value="Unassembled WGS sequence"/>
</dbReference>
<dbReference type="AlphaFoldDB" id="A0A2T0T244"/>